<dbReference type="SUPFAM" id="SSF142019">
    <property type="entry name" value="Nqo1 FMN-binding domain-like"/>
    <property type="match status" value="1"/>
</dbReference>
<gene>
    <name evidence="11" type="ORF">DSM101010T_34290</name>
</gene>
<dbReference type="Gene3D" id="3.10.20.600">
    <property type="match status" value="1"/>
</dbReference>
<dbReference type="EMBL" id="BLVO01000016">
    <property type="protein sequence ID" value="GFM35064.1"/>
    <property type="molecule type" value="Genomic_DNA"/>
</dbReference>
<evidence type="ECO:0000256" key="5">
    <source>
        <dbReference type="ARBA" id="ARBA00022982"/>
    </source>
</evidence>
<keyword evidence="7" id="KW-0411">Iron-sulfur</keyword>
<keyword evidence="4" id="KW-0677">Repeat</keyword>
<evidence type="ECO:0000259" key="8">
    <source>
        <dbReference type="Pfam" id="PF01512"/>
    </source>
</evidence>
<dbReference type="RefSeq" id="WP_243452232.1">
    <property type="nucleotide sequence ID" value="NZ_BLVO01000016.1"/>
</dbReference>
<dbReference type="InterPro" id="IPR011538">
    <property type="entry name" value="Nuo51_FMN-bd"/>
</dbReference>
<dbReference type="InterPro" id="IPR026902">
    <property type="entry name" value="RnfC_N"/>
</dbReference>
<reference evidence="11 12" key="1">
    <citation type="submission" date="2020-05" db="EMBL/GenBank/DDBJ databases">
        <title>Draft genome sequence of Desulfovibrio sp. strain HN2T.</title>
        <authorList>
            <person name="Ueno A."/>
            <person name="Tamazawa S."/>
            <person name="Tamamura S."/>
            <person name="Murakami T."/>
            <person name="Kiyama T."/>
            <person name="Inomata H."/>
            <person name="Amano Y."/>
            <person name="Miyakawa K."/>
            <person name="Tamaki H."/>
            <person name="Naganuma T."/>
            <person name="Kaneko K."/>
        </authorList>
    </citation>
    <scope>NUCLEOTIDE SEQUENCE [LARGE SCALE GENOMIC DNA]</scope>
    <source>
        <strain evidence="11 12">HN2</strain>
    </source>
</reference>
<feature type="domain" description="Soluble ligand binding" evidence="9">
    <location>
        <begin position="180"/>
        <end position="226"/>
    </location>
</feature>
<feature type="domain" description="RnfC Barrel sandwich hybrid" evidence="10">
    <location>
        <begin position="392"/>
        <end position="450"/>
    </location>
</feature>
<sequence>MRGETGRFATGEGSSVGEQIVDIIRNAGVVGAGGAGLPTHVKAAATVDTVLVNGASCEPLLMSDPYLLEAEIENVIRGLKAVMDCTKASRGIICLKGKHAKAFAVVREAVARHAGEGLEAFELRDFYPAGDEHVLVHEVLGKTVPERGIPLQIGAVVSNVESLYNIALAMDGKPVTHRYLTITGEIAHPMVVKVPVGTLVSDVIAFAGGATIADYRVVDGGPMMGRVLPDVHQPVTKTTSGLILLPPTHTVVAGKVMDPARIRRITNSVCCQCTRCTDLCPRNLLGHSLHPHKLMRIPESLVASSPIAREALLCSECGICEKFACPMMVSPREVNAQIKKVLMREGAKWESSGKELVANPFRNSRQVPTMRLIQRLDLEKYYSHTEYAGEFTPSVVHIRLGQHIGAPAACTVAVGNKVQQGDLIGEIPEKAMGARIHASISGTVEAIADGVVTIRA</sequence>
<feature type="domain" description="NADH-ubiquinone oxidoreductase 51kDa subunit FMN-binding" evidence="8">
    <location>
        <begin position="24"/>
        <end position="167"/>
    </location>
</feature>
<dbReference type="PANTHER" id="PTHR43034">
    <property type="entry name" value="ION-TRANSLOCATING OXIDOREDUCTASE COMPLEX SUBUNIT C"/>
    <property type="match status" value="1"/>
</dbReference>
<evidence type="ECO:0000313" key="12">
    <source>
        <dbReference type="Proteomes" id="UP000503840"/>
    </source>
</evidence>
<evidence type="ECO:0000259" key="10">
    <source>
        <dbReference type="Pfam" id="PF13375"/>
    </source>
</evidence>
<evidence type="ECO:0000256" key="6">
    <source>
        <dbReference type="ARBA" id="ARBA00023004"/>
    </source>
</evidence>
<dbReference type="GO" id="GO:0009055">
    <property type="term" value="F:electron transfer activity"/>
    <property type="evidence" value="ECO:0007669"/>
    <property type="project" value="InterPro"/>
</dbReference>
<keyword evidence="2" id="KW-0004">4Fe-4S</keyword>
<evidence type="ECO:0000256" key="7">
    <source>
        <dbReference type="ARBA" id="ARBA00023014"/>
    </source>
</evidence>
<dbReference type="Pfam" id="PF13534">
    <property type="entry name" value="Fer4_17"/>
    <property type="match status" value="1"/>
</dbReference>
<dbReference type="GO" id="GO:0016020">
    <property type="term" value="C:membrane"/>
    <property type="evidence" value="ECO:0007669"/>
    <property type="project" value="InterPro"/>
</dbReference>
<dbReference type="AlphaFoldDB" id="A0A7J0BPR8"/>
<comment type="caution">
    <text evidence="11">The sequence shown here is derived from an EMBL/GenBank/DDBJ whole genome shotgun (WGS) entry which is preliminary data.</text>
</comment>
<keyword evidence="5" id="KW-0249">Electron transport</keyword>
<keyword evidence="12" id="KW-1185">Reference proteome</keyword>
<dbReference type="InterPro" id="IPR037225">
    <property type="entry name" value="Nuo51_FMN-bd_sf"/>
</dbReference>
<evidence type="ECO:0000259" key="9">
    <source>
        <dbReference type="Pfam" id="PF10531"/>
    </source>
</evidence>
<evidence type="ECO:0000256" key="3">
    <source>
        <dbReference type="ARBA" id="ARBA00022723"/>
    </source>
</evidence>
<dbReference type="Pfam" id="PF01512">
    <property type="entry name" value="Complex1_51K"/>
    <property type="match status" value="1"/>
</dbReference>
<proteinExistence type="predicted"/>
<evidence type="ECO:0000256" key="2">
    <source>
        <dbReference type="ARBA" id="ARBA00022485"/>
    </source>
</evidence>
<dbReference type="InterPro" id="IPR010208">
    <property type="entry name" value="Ion_transpt_RnfC/RsxC"/>
</dbReference>
<keyword evidence="1" id="KW-0813">Transport</keyword>
<dbReference type="PIRSF" id="PIRSF036408">
    <property type="entry name" value="PduS_prd"/>
    <property type="match status" value="1"/>
</dbReference>
<dbReference type="Pfam" id="PF10531">
    <property type="entry name" value="SLBB"/>
    <property type="match status" value="1"/>
</dbReference>
<organism evidence="11 12">
    <name type="scientific">Desulfovibrio subterraneus</name>
    <dbReference type="NCBI Taxonomy" id="2718620"/>
    <lineage>
        <taxon>Bacteria</taxon>
        <taxon>Pseudomonadati</taxon>
        <taxon>Thermodesulfobacteriota</taxon>
        <taxon>Desulfovibrionia</taxon>
        <taxon>Desulfovibrionales</taxon>
        <taxon>Desulfovibrionaceae</taxon>
        <taxon>Desulfovibrio</taxon>
    </lineage>
</organism>
<dbReference type="SUPFAM" id="SSF142984">
    <property type="entry name" value="Nqo1 middle domain-like"/>
    <property type="match status" value="1"/>
</dbReference>
<dbReference type="PANTHER" id="PTHR43034:SF2">
    <property type="entry name" value="ION-TRANSLOCATING OXIDOREDUCTASE COMPLEX SUBUNIT C"/>
    <property type="match status" value="1"/>
</dbReference>
<keyword evidence="6" id="KW-0408">Iron</keyword>
<keyword evidence="3" id="KW-0479">Metal-binding</keyword>
<dbReference type="InterPro" id="IPR019554">
    <property type="entry name" value="Soluble_ligand-bd"/>
</dbReference>
<accession>A0A7J0BPR8</accession>
<dbReference type="GO" id="GO:0046872">
    <property type="term" value="F:metal ion binding"/>
    <property type="evidence" value="ECO:0007669"/>
    <property type="project" value="UniProtKB-KW"/>
</dbReference>
<name>A0A7J0BPR8_9BACT</name>
<evidence type="ECO:0000313" key="11">
    <source>
        <dbReference type="EMBL" id="GFM35064.1"/>
    </source>
</evidence>
<protein>
    <submittedName>
        <fullName evidence="11">NADH dehydrogenase</fullName>
    </submittedName>
</protein>
<dbReference type="GO" id="GO:0051539">
    <property type="term" value="F:4 iron, 4 sulfur cluster binding"/>
    <property type="evidence" value="ECO:0007669"/>
    <property type="project" value="UniProtKB-KW"/>
</dbReference>
<dbReference type="SUPFAM" id="SSF46548">
    <property type="entry name" value="alpha-helical ferredoxin"/>
    <property type="match status" value="1"/>
</dbReference>
<dbReference type="InterPro" id="IPR017054">
    <property type="entry name" value="PduS"/>
</dbReference>
<dbReference type="Proteomes" id="UP000503840">
    <property type="component" value="Unassembled WGS sequence"/>
</dbReference>
<dbReference type="Gene3D" id="3.40.50.11540">
    <property type="entry name" value="NADH-ubiquinone oxidoreductase 51kDa subunit"/>
    <property type="match status" value="1"/>
</dbReference>
<dbReference type="Pfam" id="PF13375">
    <property type="entry name" value="RnfC_N"/>
    <property type="match status" value="1"/>
</dbReference>
<evidence type="ECO:0000256" key="1">
    <source>
        <dbReference type="ARBA" id="ARBA00022448"/>
    </source>
</evidence>
<evidence type="ECO:0000256" key="4">
    <source>
        <dbReference type="ARBA" id="ARBA00022737"/>
    </source>
</evidence>